<feature type="compositionally biased region" description="Polar residues" evidence="1">
    <location>
        <begin position="113"/>
        <end position="133"/>
    </location>
</feature>
<protein>
    <submittedName>
        <fullName evidence="2">Uncharacterized protein</fullName>
    </submittedName>
</protein>
<sequence>MGSTRPPKKSFSSGSSSSSYSSSDSDFSSSSSRVSLDRPVASIEEIRCMRCARFTEMTSTDTPAMYGMVTVGTGIYYCEKCAKATGIKLFSNPDGFRSTNYLSKKLGKDNRHLQQGTTDPVSTVTLQSNTNEATDTEQRGRLR</sequence>
<feature type="region of interest" description="Disordered" evidence="1">
    <location>
        <begin position="1"/>
        <end position="37"/>
    </location>
</feature>
<accession>A0A9W8YPC2</accession>
<evidence type="ECO:0000256" key="1">
    <source>
        <dbReference type="SAM" id="MobiDB-lite"/>
    </source>
</evidence>
<reference evidence="2" key="1">
    <citation type="submission" date="2022-10" db="EMBL/GenBank/DDBJ databases">
        <title>Tapping the CABI collections for fungal endophytes: first genome assemblies for Collariella, Neodidymelliopsis, Ascochyta clinopodiicola, Didymella pomorum, Didymosphaeria variabile, Neocosmospora piperis and Neocucurbitaria cava.</title>
        <authorList>
            <person name="Hill R."/>
        </authorList>
    </citation>
    <scope>NUCLEOTIDE SEQUENCE</scope>
    <source>
        <strain evidence="2">IMI 355082</strain>
    </source>
</reference>
<dbReference type="OrthoDB" id="3920481at2759"/>
<dbReference type="AlphaFoldDB" id="A0A9W8YPC2"/>
<gene>
    <name evidence="2" type="ORF">N0V93_006426</name>
</gene>
<feature type="region of interest" description="Disordered" evidence="1">
    <location>
        <begin position="110"/>
        <end position="143"/>
    </location>
</feature>
<dbReference type="EMBL" id="JAPEVB010000004">
    <property type="protein sequence ID" value="KAJ4388964.1"/>
    <property type="molecule type" value="Genomic_DNA"/>
</dbReference>
<organism evidence="2 3">
    <name type="scientific">Gnomoniopsis smithogilvyi</name>
    <dbReference type="NCBI Taxonomy" id="1191159"/>
    <lineage>
        <taxon>Eukaryota</taxon>
        <taxon>Fungi</taxon>
        <taxon>Dikarya</taxon>
        <taxon>Ascomycota</taxon>
        <taxon>Pezizomycotina</taxon>
        <taxon>Sordariomycetes</taxon>
        <taxon>Sordariomycetidae</taxon>
        <taxon>Diaporthales</taxon>
        <taxon>Gnomoniaceae</taxon>
        <taxon>Gnomoniopsis</taxon>
    </lineage>
</organism>
<evidence type="ECO:0000313" key="3">
    <source>
        <dbReference type="Proteomes" id="UP001140453"/>
    </source>
</evidence>
<evidence type="ECO:0000313" key="2">
    <source>
        <dbReference type="EMBL" id="KAJ4388964.1"/>
    </source>
</evidence>
<feature type="compositionally biased region" description="Low complexity" evidence="1">
    <location>
        <begin position="10"/>
        <end position="32"/>
    </location>
</feature>
<dbReference type="Proteomes" id="UP001140453">
    <property type="component" value="Unassembled WGS sequence"/>
</dbReference>
<proteinExistence type="predicted"/>
<keyword evidence="3" id="KW-1185">Reference proteome</keyword>
<name>A0A9W8YPC2_9PEZI</name>
<comment type="caution">
    <text evidence="2">The sequence shown here is derived from an EMBL/GenBank/DDBJ whole genome shotgun (WGS) entry which is preliminary data.</text>
</comment>